<feature type="domain" description="PROP1-like PPR" evidence="3">
    <location>
        <begin position="798"/>
        <end position="937"/>
    </location>
</feature>
<evidence type="ECO:0000313" key="4">
    <source>
        <dbReference type="EMBL" id="URE38980.1"/>
    </source>
</evidence>
<dbReference type="Pfam" id="PF01535">
    <property type="entry name" value="PPR"/>
    <property type="match status" value="1"/>
</dbReference>
<protein>
    <submittedName>
        <fullName evidence="4">PPR repeat</fullName>
    </submittedName>
</protein>
<dbReference type="NCBIfam" id="TIGR00756">
    <property type="entry name" value="PPR"/>
    <property type="match status" value="2"/>
</dbReference>
<name>A0A9E7HSQ7_9LILI</name>
<dbReference type="AlphaFoldDB" id="A0A9E7HSQ7"/>
<dbReference type="Proteomes" id="UP001055439">
    <property type="component" value="Chromosome 8"/>
</dbReference>
<reference evidence="4" key="1">
    <citation type="submission" date="2022-05" db="EMBL/GenBank/DDBJ databases">
        <title>The Musa troglodytarum L. genome provides insights into the mechanism of non-climacteric behaviour and enrichment of carotenoids.</title>
        <authorList>
            <person name="Wang J."/>
        </authorList>
    </citation>
    <scope>NUCLEOTIDE SEQUENCE</scope>
    <source>
        <tissue evidence="4">Leaf</tissue>
    </source>
</reference>
<accession>A0A9E7HSQ7</accession>
<dbReference type="PANTHER" id="PTHR47859:SF1">
    <property type="entry name" value="PENTATRICOPEPTIDE REPEAT-CONTAINING PROTEIN"/>
    <property type="match status" value="1"/>
</dbReference>
<feature type="repeat" description="PPR" evidence="2">
    <location>
        <begin position="848"/>
        <end position="882"/>
    </location>
</feature>
<evidence type="ECO:0000256" key="2">
    <source>
        <dbReference type="PROSITE-ProRule" id="PRU00708"/>
    </source>
</evidence>
<organism evidence="4 5">
    <name type="scientific">Musa troglodytarum</name>
    <name type="common">fe'i banana</name>
    <dbReference type="NCBI Taxonomy" id="320322"/>
    <lineage>
        <taxon>Eukaryota</taxon>
        <taxon>Viridiplantae</taxon>
        <taxon>Streptophyta</taxon>
        <taxon>Embryophyta</taxon>
        <taxon>Tracheophyta</taxon>
        <taxon>Spermatophyta</taxon>
        <taxon>Magnoliopsida</taxon>
        <taxon>Liliopsida</taxon>
        <taxon>Zingiberales</taxon>
        <taxon>Musaceae</taxon>
        <taxon>Musa</taxon>
    </lineage>
</organism>
<dbReference type="OrthoDB" id="119302at2759"/>
<evidence type="ECO:0000259" key="3">
    <source>
        <dbReference type="Pfam" id="PF17177"/>
    </source>
</evidence>
<evidence type="ECO:0000256" key="1">
    <source>
        <dbReference type="ARBA" id="ARBA00022737"/>
    </source>
</evidence>
<dbReference type="PANTHER" id="PTHR47859">
    <property type="entry name" value="PENTATRICOPEPTIDE REPEAT-CONTAINING PROTEIN"/>
    <property type="match status" value="1"/>
</dbReference>
<evidence type="ECO:0000313" key="5">
    <source>
        <dbReference type="Proteomes" id="UP001055439"/>
    </source>
</evidence>
<dbReference type="InterPro" id="IPR033443">
    <property type="entry name" value="PROP1-like_PPR_dom"/>
</dbReference>
<dbReference type="Gene3D" id="1.25.40.10">
    <property type="entry name" value="Tetratricopeptide repeat domain"/>
    <property type="match status" value="4"/>
</dbReference>
<gene>
    <name evidence="4" type="ORF">MUK42_03378</name>
</gene>
<dbReference type="Pfam" id="PF17177">
    <property type="entry name" value="PPR_long"/>
    <property type="match status" value="1"/>
</dbReference>
<proteinExistence type="predicted"/>
<sequence>MINLLLSRHVSFINLKDILFIPSSCSRRRRPSYLPLTGSLLYTLRRIPQQERQHVSFINLKAILFIPALQPPPPLLPPSHGFPPLHTPSNSTPAATLGRRGAPPFMLRKRTHFGTLTSNSFFLSFVISAVKTQKACIETFFVVLGFRFRAVRRSFANFCDAQIVRKRAWKNGVRRTQPSHAFSGSHDIMSLEAFCDMIYYSDFNIYHLGNNVGTGFVQLQVVNALRKGDRQLASKMLLDIGEVNDKLSAKDFACILEYCARTPDPLFAMETWKIMEDKVIDINKRSCIFILQAFSKGGYIKEAFNWLNFLAENDRMHYAPMFNIFLSGCWSSKSFNHVDRCLELMENQLVGKSEITHWELLKLAVLQRNLSAVHEIWKEYTRYYSPSVIMLRKFIWCYSKLGDLDSGIAALKHFLVLARQGSASLSISGTGNYQSSALDIPIPTKEKSYEKRFSLDNLSSLTFEGNPEKNEGPVEVSIDESSMGHHSIMKTLELKKSFESQLKFNITDALLLKINGNTFFNELGKGRCIPVAHTIFDGAVRIDSSNFQVKQEDFSEPSGGKMKQRLEMTSRPLKNLLRWSFNDMLHACAQSNNYQMAEQLFLQMLDIGLKPSKHTYDGFVKAAIEGKGVDYGMKVVKMMQERNIKPYNNTFAVLSVGYSRTLELDMAESFSDKISDKLPKNIHTFNTLLAACCFMDEPERAVRVLAKIKRLKIKLNIRTYELMFALFGTVNVPYERGNIISHMDVTKRIGAIEMDMMKNGIHHSCASMKNLIRALGAEGMLQDMLRYLDIAENLLWQTDAHQTNDLYNIALHALVKAKEVSRLLNSAVNRHKAIEVFRSMRSCGLPANVATYNIMIECCSMLICFKSACAIISLMLREGFYPQTLTYTALIKVLLANEDFEGALNLLDQSHSEAIQLDVQLFNTILREAYIKRRIDVVELVVESMHKEKIQPDPSSLWYTFSAYVESDFHSTAMEALQVLSMRMISEDNEILQRKKAVFEELILDEDPNVELEIIKTFKGSQEFLATALMNLRWCAIMGYSISWSPEESQWAKRLASKVST</sequence>
<dbReference type="InterPro" id="IPR011990">
    <property type="entry name" value="TPR-like_helical_dom_sf"/>
</dbReference>
<feature type="repeat" description="PPR" evidence="2">
    <location>
        <begin position="577"/>
        <end position="611"/>
    </location>
</feature>
<keyword evidence="5" id="KW-1185">Reference proteome</keyword>
<dbReference type="Pfam" id="PF13041">
    <property type="entry name" value="PPR_2"/>
    <property type="match status" value="1"/>
</dbReference>
<dbReference type="InterPro" id="IPR002885">
    <property type="entry name" value="PPR_rpt"/>
</dbReference>
<keyword evidence="1" id="KW-0677">Repeat</keyword>
<dbReference type="PROSITE" id="PS51375">
    <property type="entry name" value="PPR"/>
    <property type="match status" value="3"/>
</dbReference>
<dbReference type="EMBL" id="CP097510">
    <property type="protein sequence ID" value="URE38980.1"/>
    <property type="molecule type" value="Genomic_DNA"/>
</dbReference>
<feature type="repeat" description="PPR" evidence="2">
    <location>
        <begin position="681"/>
        <end position="715"/>
    </location>
</feature>